<dbReference type="Pfam" id="PF00291">
    <property type="entry name" value="PALP"/>
    <property type="match status" value="1"/>
</dbReference>
<dbReference type="Proteomes" id="UP000264589">
    <property type="component" value="Unassembled WGS sequence"/>
</dbReference>
<comment type="caution">
    <text evidence="10">The sequence shown here is derived from an EMBL/GenBank/DDBJ whole genome shotgun (WGS) entry which is preliminary data.</text>
</comment>
<dbReference type="GO" id="GO:0030378">
    <property type="term" value="F:serine racemase activity"/>
    <property type="evidence" value="ECO:0007669"/>
    <property type="project" value="TreeGrafter"/>
</dbReference>
<reference evidence="10 11" key="1">
    <citation type="submission" date="2018-08" db="EMBL/GenBank/DDBJ databases">
        <title>Parvularcula sp. SM1705, isolated from surface water of the South Sea China.</title>
        <authorList>
            <person name="Sun L."/>
        </authorList>
    </citation>
    <scope>NUCLEOTIDE SEQUENCE [LARGE SCALE GENOMIC DNA]</scope>
    <source>
        <strain evidence="10 11">SM1705</strain>
    </source>
</reference>
<dbReference type="RefSeq" id="WP_116392131.1">
    <property type="nucleotide sequence ID" value="NZ_CAXQPM010000011.1"/>
</dbReference>
<dbReference type="InterPro" id="IPR000634">
    <property type="entry name" value="Ser/Thr_deHydtase_PyrdxlP-BS"/>
</dbReference>
<dbReference type="Gene3D" id="3.40.50.1100">
    <property type="match status" value="2"/>
</dbReference>
<comment type="cofactor">
    <cofactor evidence="1">
        <name>Ca(2+)</name>
        <dbReference type="ChEBI" id="CHEBI:29108"/>
    </cofactor>
</comment>
<gene>
    <name evidence="10" type="ORF">DX908_09630</name>
</gene>
<sequence length="328" mass="34609">MIDASVTFADIKAAAERLKPYINRTPLLRSTVLDMRSGGTVFLKAECVQRTGSFKIRGALNRILQLTEDERKVGVVAYSSGNHAQGVALAAKLAGVDATIVMPEDAPEVKRERTRRLGAEIVTYQRLTESREDIAAGIAAERGAVLVPPFEDPHIIAGQGTSGLEIAEEMMRLGREIDQVMVCCSGGGLAAGVGIAMKELSPKTKLITVEPNGYDDVKRSLVAGTRVTNVPGSSSICDALLLPTPGHLTFSILKSLGATGISVSDREAMGAIRFAAEELRVVAEPGGAVALAGVLYGHVDSRDKTTVALITGGNIDTKVLDQALRYAA</sequence>
<keyword evidence="11" id="KW-1185">Reference proteome</keyword>
<dbReference type="GO" id="GO:0030170">
    <property type="term" value="F:pyridoxal phosphate binding"/>
    <property type="evidence" value="ECO:0007669"/>
    <property type="project" value="InterPro"/>
</dbReference>
<evidence type="ECO:0000256" key="3">
    <source>
        <dbReference type="ARBA" id="ARBA00001936"/>
    </source>
</evidence>
<dbReference type="FunFam" id="3.40.50.1100:FF:000005">
    <property type="entry name" value="Threonine dehydratase catabolic"/>
    <property type="match status" value="1"/>
</dbReference>
<proteinExistence type="inferred from homology"/>
<dbReference type="GO" id="GO:0070179">
    <property type="term" value="P:D-serine biosynthetic process"/>
    <property type="evidence" value="ECO:0007669"/>
    <property type="project" value="TreeGrafter"/>
</dbReference>
<keyword evidence="6" id="KW-0460">Magnesium</keyword>
<comment type="similarity">
    <text evidence="5">Belongs to the serine/threonine dehydratase family.</text>
</comment>
<dbReference type="InterPro" id="IPR001926">
    <property type="entry name" value="TrpB-like_PALP"/>
</dbReference>
<comment type="cofactor">
    <cofactor evidence="4">
        <name>Mg(2+)</name>
        <dbReference type="ChEBI" id="CHEBI:18420"/>
    </cofactor>
</comment>
<dbReference type="CDD" id="cd01562">
    <property type="entry name" value="Thr-dehyd"/>
    <property type="match status" value="1"/>
</dbReference>
<dbReference type="AlphaFoldDB" id="A0A371RJ72"/>
<dbReference type="GO" id="GO:0000287">
    <property type="term" value="F:magnesium ion binding"/>
    <property type="evidence" value="ECO:0007669"/>
    <property type="project" value="TreeGrafter"/>
</dbReference>
<keyword evidence="8" id="KW-0456">Lyase</keyword>
<evidence type="ECO:0000256" key="2">
    <source>
        <dbReference type="ARBA" id="ARBA00001933"/>
    </source>
</evidence>
<dbReference type="PROSITE" id="PS00165">
    <property type="entry name" value="DEHYDRATASE_SER_THR"/>
    <property type="match status" value="1"/>
</dbReference>
<evidence type="ECO:0000256" key="8">
    <source>
        <dbReference type="ARBA" id="ARBA00023239"/>
    </source>
</evidence>
<dbReference type="PANTHER" id="PTHR43050">
    <property type="entry name" value="SERINE / THREONINE RACEMASE FAMILY MEMBER"/>
    <property type="match status" value="1"/>
</dbReference>
<keyword evidence="7" id="KW-0663">Pyridoxal phosphate</keyword>
<dbReference type="GO" id="GO:0005524">
    <property type="term" value="F:ATP binding"/>
    <property type="evidence" value="ECO:0007669"/>
    <property type="project" value="TreeGrafter"/>
</dbReference>
<dbReference type="PANTHER" id="PTHR43050:SF1">
    <property type="entry name" value="SERINE RACEMASE"/>
    <property type="match status" value="1"/>
</dbReference>
<comment type="cofactor">
    <cofactor evidence="2">
        <name>pyridoxal 5'-phosphate</name>
        <dbReference type="ChEBI" id="CHEBI:597326"/>
    </cofactor>
</comment>
<evidence type="ECO:0000256" key="1">
    <source>
        <dbReference type="ARBA" id="ARBA00001913"/>
    </source>
</evidence>
<feature type="domain" description="Tryptophan synthase beta chain-like PALP" evidence="9">
    <location>
        <begin position="20"/>
        <end position="312"/>
    </location>
</feature>
<comment type="cofactor">
    <cofactor evidence="3">
        <name>Mn(2+)</name>
        <dbReference type="ChEBI" id="CHEBI:29035"/>
    </cofactor>
</comment>
<evidence type="ECO:0000313" key="11">
    <source>
        <dbReference type="Proteomes" id="UP000264589"/>
    </source>
</evidence>
<evidence type="ECO:0000256" key="7">
    <source>
        <dbReference type="ARBA" id="ARBA00022898"/>
    </source>
</evidence>
<evidence type="ECO:0000256" key="6">
    <source>
        <dbReference type="ARBA" id="ARBA00022842"/>
    </source>
</evidence>
<dbReference type="OrthoDB" id="9811476at2"/>
<evidence type="ECO:0000313" key="10">
    <source>
        <dbReference type="EMBL" id="RFB05498.1"/>
    </source>
</evidence>
<dbReference type="InterPro" id="IPR036052">
    <property type="entry name" value="TrpB-like_PALP_sf"/>
</dbReference>
<dbReference type="EMBL" id="QUQO01000001">
    <property type="protein sequence ID" value="RFB05498.1"/>
    <property type="molecule type" value="Genomic_DNA"/>
</dbReference>
<dbReference type="GO" id="GO:0003941">
    <property type="term" value="F:L-serine ammonia-lyase activity"/>
    <property type="evidence" value="ECO:0007669"/>
    <property type="project" value="TreeGrafter"/>
</dbReference>
<dbReference type="GO" id="GO:0018114">
    <property type="term" value="F:threonine racemase activity"/>
    <property type="evidence" value="ECO:0007669"/>
    <property type="project" value="TreeGrafter"/>
</dbReference>
<organism evidence="10 11">
    <name type="scientific">Parvularcula marina</name>
    <dbReference type="NCBI Taxonomy" id="2292771"/>
    <lineage>
        <taxon>Bacteria</taxon>
        <taxon>Pseudomonadati</taxon>
        <taxon>Pseudomonadota</taxon>
        <taxon>Alphaproteobacteria</taxon>
        <taxon>Parvularculales</taxon>
        <taxon>Parvularculaceae</taxon>
        <taxon>Parvularcula</taxon>
    </lineage>
</organism>
<protein>
    <submittedName>
        <fullName evidence="10">Threonine/serine dehydratase</fullName>
    </submittedName>
</protein>
<evidence type="ECO:0000256" key="5">
    <source>
        <dbReference type="ARBA" id="ARBA00010869"/>
    </source>
</evidence>
<evidence type="ECO:0000259" key="9">
    <source>
        <dbReference type="Pfam" id="PF00291"/>
    </source>
</evidence>
<name>A0A371RJ72_9PROT</name>
<accession>A0A371RJ72</accession>
<evidence type="ECO:0000256" key="4">
    <source>
        <dbReference type="ARBA" id="ARBA00001946"/>
    </source>
</evidence>
<dbReference type="SUPFAM" id="SSF53686">
    <property type="entry name" value="Tryptophan synthase beta subunit-like PLP-dependent enzymes"/>
    <property type="match status" value="1"/>
</dbReference>
<dbReference type="InParanoid" id="A0A371RJ72"/>